<dbReference type="InterPro" id="IPR036259">
    <property type="entry name" value="MFS_trans_sf"/>
</dbReference>
<dbReference type="GO" id="GO:0016158">
    <property type="term" value="F:inositol hexakisphosphate 3-phosphatase activity"/>
    <property type="evidence" value="ECO:0007669"/>
    <property type="project" value="UniProtKB-EC"/>
</dbReference>
<name>A0A0G2GVY6_PHACM</name>
<dbReference type="Gene3D" id="3.40.50.1240">
    <property type="entry name" value="Phosphoglycerate mutase-like"/>
    <property type="match status" value="1"/>
</dbReference>
<reference evidence="6 7" key="2">
    <citation type="submission" date="2015-05" db="EMBL/GenBank/DDBJ databases">
        <authorList>
            <person name="Morales-Cruz A."/>
            <person name="Amrine K.C."/>
            <person name="Cantu D."/>
        </authorList>
    </citation>
    <scope>NUCLEOTIDE SEQUENCE [LARGE SCALE GENOMIC DNA]</scope>
    <source>
        <strain evidence="6">UCRPC4</strain>
    </source>
</reference>
<dbReference type="EMBL" id="LCWF01000092">
    <property type="protein sequence ID" value="KKY20855.1"/>
    <property type="molecule type" value="Genomic_DNA"/>
</dbReference>
<protein>
    <recommendedName>
        <fullName evidence="3">3-phytase</fullName>
        <ecNumber evidence="3">3.1.3.8</ecNumber>
    </recommendedName>
</protein>
<comment type="caution">
    <text evidence="6">The sequence shown here is derived from an EMBL/GenBank/DDBJ whole genome shotgun (WGS) entry which is preliminary data.</text>
</comment>
<feature type="transmembrane region" description="Helical" evidence="5">
    <location>
        <begin position="158"/>
        <end position="178"/>
    </location>
</feature>
<organism evidence="6 7">
    <name type="scientific">Phaeomoniella chlamydospora</name>
    <name type="common">Phaeoacremonium chlamydosporum</name>
    <dbReference type="NCBI Taxonomy" id="158046"/>
    <lineage>
        <taxon>Eukaryota</taxon>
        <taxon>Fungi</taxon>
        <taxon>Dikarya</taxon>
        <taxon>Ascomycota</taxon>
        <taxon>Pezizomycotina</taxon>
        <taxon>Eurotiomycetes</taxon>
        <taxon>Chaetothyriomycetidae</taxon>
        <taxon>Phaeomoniellales</taxon>
        <taxon>Phaeomoniellaceae</taxon>
        <taxon>Phaeomoniella</taxon>
    </lineage>
</organism>
<accession>A0A0G2GVY6</accession>
<dbReference type="PROSITE" id="PS00778">
    <property type="entry name" value="HIS_ACID_PHOSPHAT_2"/>
    <property type="match status" value="1"/>
</dbReference>
<keyword evidence="5" id="KW-0472">Membrane</keyword>
<feature type="transmembrane region" description="Helical" evidence="5">
    <location>
        <begin position="198"/>
        <end position="217"/>
    </location>
</feature>
<evidence type="ECO:0000256" key="5">
    <source>
        <dbReference type="SAM" id="Phobius"/>
    </source>
</evidence>
<keyword evidence="4" id="KW-0378">Hydrolase</keyword>
<dbReference type="Proteomes" id="UP000053317">
    <property type="component" value="Unassembled WGS sequence"/>
</dbReference>
<keyword evidence="5" id="KW-1133">Transmembrane helix</keyword>
<evidence type="ECO:0000256" key="3">
    <source>
        <dbReference type="ARBA" id="ARBA00012632"/>
    </source>
</evidence>
<dbReference type="SUPFAM" id="SSF103473">
    <property type="entry name" value="MFS general substrate transporter"/>
    <property type="match status" value="1"/>
</dbReference>
<evidence type="ECO:0000256" key="4">
    <source>
        <dbReference type="ARBA" id="ARBA00022801"/>
    </source>
</evidence>
<dbReference type="PANTHER" id="PTHR20963:SF24">
    <property type="entry name" value="3-PHYTASE B"/>
    <property type="match status" value="1"/>
</dbReference>
<dbReference type="EC" id="3.1.3.8" evidence="3"/>
<feature type="transmembrane region" description="Helical" evidence="5">
    <location>
        <begin position="25"/>
        <end position="45"/>
    </location>
</feature>
<comment type="subcellular location">
    <subcellularLocation>
        <location evidence="1">Membrane</location>
        <topology evidence="1">Multi-pass membrane protein</topology>
    </subcellularLocation>
</comment>
<dbReference type="InterPro" id="IPR000560">
    <property type="entry name" value="His_Pase_clade-2"/>
</dbReference>
<dbReference type="CDD" id="cd07061">
    <property type="entry name" value="HP_HAP_like"/>
    <property type="match status" value="1"/>
</dbReference>
<dbReference type="Gene3D" id="1.20.1250.20">
    <property type="entry name" value="MFS general substrate transporter like domains"/>
    <property type="match status" value="1"/>
</dbReference>
<dbReference type="InterPro" id="IPR029033">
    <property type="entry name" value="His_PPase_superfam"/>
</dbReference>
<dbReference type="OrthoDB" id="6509975at2759"/>
<feature type="transmembrane region" description="Helical" evidence="5">
    <location>
        <begin position="90"/>
        <end position="110"/>
    </location>
</feature>
<dbReference type="Pfam" id="PF00328">
    <property type="entry name" value="His_Phos_2"/>
    <property type="match status" value="1"/>
</dbReference>
<keyword evidence="5" id="KW-0812">Transmembrane</keyword>
<comment type="similarity">
    <text evidence="2">Belongs to the histidine acid phosphatase family.</text>
</comment>
<evidence type="ECO:0000256" key="1">
    <source>
        <dbReference type="ARBA" id="ARBA00004141"/>
    </source>
</evidence>
<dbReference type="InterPro" id="IPR011701">
    <property type="entry name" value="MFS"/>
</dbReference>
<dbReference type="GO" id="GO:0016020">
    <property type="term" value="C:membrane"/>
    <property type="evidence" value="ECO:0007669"/>
    <property type="project" value="UniProtKB-SubCell"/>
</dbReference>
<feature type="transmembrane region" description="Helical" evidence="5">
    <location>
        <begin position="57"/>
        <end position="78"/>
    </location>
</feature>
<sequence length="721" mass="79116">MLGWGVITICQGVTASFAGLVVCRLFLGIFEAGFVPGAVYLISMYYKRLELQWRINIFFACSIMAGAFSGLLAYAIAYMDGIGGYAGWRWIFLIEGLFTVLVAVWAFWALPGWPEDAQFLTPAERDYNIRRLADDAGPSASNRWNKQTAKLVFGDVKIWLATVGYIGIVNTGYSTSYFTPTIISEFGSGYVGVRAQVMSIPIYIVATCFTLIAALLSDKLKHRYGFTMLGLLIATVGYAIMLNMGAVAVGPILMGWLNNNLGGHYKRGVGAAMQAGYQCDPTVSHFWGQYSPYFTVPSDIPAEVPDNCDITFAQILSRHGGRDPTASKTKSYNSTIVSLKQNVTSFTGKYSFLENYTYTLGADQLTTFGQQEMINSGIKFYKRYESLTKVSTPFIRSSSEDRVVESARNFTQGYHQARLANHHGSDSSYPYSITVISEDDGSNNTLNHGLCTAFEDGAYSDIGDDAQAIFADVFLPSITARLKSDLPGAQLTQTQTIYLMDLCAFNTVASSTGEISPFCDLFTLSEWHSYNYYETLGKYYSYSHGNPLGPTQGVGFTLELLSRLLSKPISSLTSTSHITASINLTLDTNPTTFPLGLPLYADFSHDNDITTILSALGLYNTSTTHGPLSNTTVSEAHTIGGYSSAWTVPFSARVYVEKMTCKNRPGGRKSSEEELVRILVNDRVVPLPNCDADKLGRCTLSNFVKSQGFALQGGKWDQCFD</sequence>
<evidence type="ECO:0000313" key="7">
    <source>
        <dbReference type="Proteomes" id="UP000053317"/>
    </source>
</evidence>
<dbReference type="AlphaFoldDB" id="A0A0G2GVY6"/>
<evidence type="ECO:0000256" key="2">
    <source>
        <dbReference type="ARBA" id="ARBA00005375"/>
    </source>
</evidence>
<dbReference type="GO" id="GO:0003993">
    <property type="term" value="F:acid phosphatase activity"/>
    <property type="evidence" value="ECO:0007669"/>
    <property type="project" value="TreeGrafter"/>
</dbReference>
<dbReference type="SUPFAM" id="SSF53254">
    <property type="entry name" value="Phosphoglycerate mutase-like"/>
    <property type="match status" value="1"/>
</dbReference>
<dbReference type="PROSITE" id="PS00616">
    <property type="entry name" value="HIS_ACID_PHOSPHAT_1"/>
    <property type="match status" value="1"/>
</dbReference>
<gene>
    <name evidence="6" type="ORF">UCRPC4_g04016</name>
</gene>
<evidence type="ECO:0000313" key="6">
    <source>
        <dbReference type="EMBL" id="KKY20855.1"/>
    </source>
</evidence>
<dbReference type="GO" id="GO:0022857">
    <property type="term" value="F:transmembrane transporter activity"/>
    <property type="evidence" value="ECO:0007669"/>
    <property type="project" value="InterPro"/>
</dbReference>
<dbReference type="InterPro" id="IPR033379">
    <property type="entry name" value="Acid_Pase_AS"/>
</dbReference>
<reference evidence="6 7" key="1">
    <citation type="submission" date="2015-05" db="EMBL/GenBank/DDBJ databases">
        <title>Distinctive expansion of gene families associated with plant cell wall degradation and secondary metabolism in the genomes of grapevine trunk pathogens.</title>
        <authorList>
            <person name="Lawrence D.P."/>
            <person name="Travadon R."/>
            <person name="Rolshausen P.E."/>
            <person name="Baumgartner K."/>
        </authorList>
    </citation>
    <scope>NUCLEOTIDE SEQUENCE [LARGE SCALE GENOMIC DNA]</scope>
    <source>
        <strain evidence="6">UCRPC4</strain>
    </source>
</reference>
<proteinExistence type="inferred from homology"/>
<dbReference type="PANTHER" id="PTHR20963">
    <property type="entry name" value="MULTIPLE INOSITOL POLYPHOSPHATE PHOSPHATASE-RELATED"/>
    <property type="match status" value="1"/>
</dbReference>
<keyword evidence="7" id="KW-1185">Reference proteome</keyword>
<feature type="transmembrane region" description="Helical" evidence="5">
    <location>
        <begin position="229"/>
        <end position="257"/>
    </location>
</feature>
<dbReference type="Pfam" id="PF07690">
    <property type="entry name" value="MFS_1"/>
    <property type="match status" value="1"/>
</dbReference>